<evidence type="ECO:0000313" key="3">
    <source>
        <dbReference type="Proteomes" id="UP000583929"/>
    </source>
</evidence>
<proteinExistence type="predicted"/>
<sequence>MKTTKILRMEHGTKKNAIDIPNRTRSTRNISEQSSEIPITTPSLPVSRVNNSTTTQPRKSTQNEQEDLESTALTKKKTRGQNRSKGTTRKGELHPVGVDASRLALEIGFIKGWKNVPPEDKTLIHTRIKDKFKIDLKEERHMHDKRSVAAAKNKAKVPYNHRGGSKSFIQHRTKGVRSLVNDVGEIELLRNTHWNAENGWCNEEARTRYDRMVELRRQH</sequence>
<protein>
    <submittedName>
        <fullName evidence="2">Uncharacterized protein</fullName>
    </submittedName>
</protein>
<dbReference type="AlphaFoldDB" id="A0A7J6FI83"/>
<dbReference type="EMBL" id="JAATIQ010000219">
    <property type="protein sequence ID" value="KAF4369470.1"/>
    <property type="molecule type" value="Genomic_DNA"/>
</dbReference>
<reference evidence="2 3" key="1">
    <citation type="journal article" date="2020" name="bioRxiv">
        <title>Sequence and annotation of 42 cannabis genomes reveals extensive copy number variation in cannabinoid synthesis and pathogen resistance genes.</title>
        <authorList>
            <person name="Mckernan K.J."/>
            <person name="Helbert Y."/>
            <person name="Kane L.T."/>
            <person name="Ebling H."/>
            <person name="Zhang L."/>
            <person name="Liu B."/>
            <person name="Eaton Z."/>
            <person name="Mclaughlin S."/>
            <person name="Kingan S."/>
            <person name="Baybayan P."/>
            <person name="Concepcion G."/>
            <person name="Jordan M."/>
            <person name="Riva A."/>
            <person name="Barbazuk W."/>
            <person name="Harkins T."/>
        </authorList>
    </citation>
    <scope>NUCLEOTIDE SEQUENCE [LARGE SCALE GENOMIC DNA]</scope>
    <source>
        <strain evidence="3">cv. Jamaican Lion 4</strain>
        <tissue evidence="2">Leaf</tissue>
    </source>
</reference>
<evidence type="ECO:0000256" key="1">
    <source>
        <dbReference type="SAM" id="MobiDB-lite"/>
    </source>
</evidence>
<evidence type="ECO:0000313" key="2">
    <source>
        <dbReference type="EMBL" id="KAF4369470.1"/>
    </source>
</evidence>
<organism evidence="2 3">
    <name type="scientific">Cannabis sativa</name>
    <name type="common">Hemp</name>
    <name type="synonym">Marijuana</name>
    <dbReference type="NCBI Taxonomy" id="3483"/>
    <lineage>
        <taxon>Eukaryota</taxon>
        <taxon>Viridiplantae</taxon>
        <taxon>Streptophyta</taxon>
        <taxon>Embryophyta</taxon>
        <taxon>Tracheophyta</taxon>
        <taxon>Spermatophyta</taxon>
        <taxon>Magnoliopsida</taxon>
        <taxon>eudicotyledons</taxon>
        <taxon>Gunneridae</taxon>
        <taxon>Pentapetalae</taxon>
        <taxon>rosids</taxon>
        <taxon>fabids</taxon>
        <taxon>Rosales</taxon>
        <taxon>Cannabaceae</taxon>
        <taxon>Cannabis</taxon>
    </lineage>
</organism>
<comment type="caution">
    <text evidence="2">The sequence shown here is derived from an EMBL/GenBank/DDBJ whole genome shotgun (WGS) entry which is preliminary data.</text>
</comment>
<feature type="region of interest" description="Disordered" evidence="1">
    <location>
        <begin position="1"/>
        <end position="93"/>
    </location>
</feature>
<keyword evidence="3" id="KW-1185">Reference proteome</keyword>
<accession>A0A7J6FI83</accession>
<name>A0A7J6FI83_CANSA</name>
<feature type="compositionally biased region" description="Basic residues" evidence="1">
    <location>
        <begin position="74"/>
        <end position="88"/>
    </location>
</feature>
<gene>
    <name evidence="2" type="ORF">G4B88_029568</name>
</gene>
<feature type="compositionally biased region" description="Basic and acidic residues" evidence="1">
    <location>
        <begin position="7"/>
        <end position="17"/>
    </location>
</feature>
<dbReference type="Proteomes" id="UP000583929">
    <property type="component" value="Unassembled WGS sequence"/>
</dbReference>
<feature type="compositionally biased region" description="Polar residues" evidence="1">
    <location>
        <begin position="23"/>
        <end position="63"/>
    </location>
</feature>